<feature type="region of interest" description="Disordered" evidence="1">
    <location>
        <begin position="337"/>
        <end position="468"/>
    </location>
</feature>
<dbReference type="InterPro" id="IPR003323">
    <property type="entry name" value="OTU_dom"/>
</dbReference>
<dbReference type="STRING" id="46731.A0A3M6V086"/>
<sequence>MTKGVASKKQTKGQRRDDLERKRDDRVRRNALKKERKIKEYLADDEDFVSFSNQLAALSLKIKDIPGDGNCLFRALGDQIEGDHTSHMRHRRETVKYMGDHRSDFEPFMEDNISFDKHLQELSKLSTYGGNDSIVAFARNHGVNVVIHQLNEPRWVIYGEEYSKNGQVRELHVSYHNGEHYSSVRHISDNSTEPGWIKHNDRVSAASMPMKTQLAATKKEGKPKGKGKRKDARSACGSNNNMDFPQESDELTAEELVMTATGCKDLAIIAQTLEENAYDVDTSINYILQLMFITEETGYLSQDSSAASNEPVNNHEHGMECSLTMEAETHTTKKNHLNNDIKENDQTSPGVGTCGCSSKDDIKLSETRTTGEIETFSNSSSGITSETVQDSCKSLSQKEQKLTKAYEHHGARPKVVDKSKNQQGSTNTHLSNKKRKELAKKEKKKRREERRKEEESNSQLESSVSQLENSSVGIVADLGLLAI</sequence>
<dbReference type="Proteomes" id="UP000275408">
    <property type="component" value="Unassembled WGS sequence"/>
</dbReference>
<evidence type="ECO:0000259" key="2">
    <source>
        <dbReference type="PROSITE" id="PS50802"/>
    </source>
</evidence>
<gene>
    <name evidence="3" type="ORF">pdam_00011896</name>
</gene>
<protein>
    <recommendedName>
        <fullName evidence="2">OTU domain-containing protein</fullName>
    </recommendedName>
</protein>
<feature type="compositionally biased region" description="Basic and acidic residues" evidence="1">
    <location>
        <begin position="358"/>
        <end position="371"/>
    </location>
</feature>
<dbReference type="OrthoDB" id="415023at2759"/>
<dbReference type="InterPro" id="IPR050704">
    <property type="entry name" value="Peptidase_C85-like"/>
</dbReference>
<feature type="compositionally biased region" description="Basic and acidic residues" evidence="1">
    <location>
        <begin position="14"/>
        <end position="25"/>
    </location>
</feature>
<feature type="compositionally biased region" description="Polar residues" evidence="1">
    <location>
        <begin position="372"/>
        <end position="395"/>
    </location>
</feature>
<organism evidence="3 4">
    <name type="scientific">Pocillopora damicornis</name>
    <name type="common">Cauliflower coral</name>
    <name type="synonym">Millepora damicornis</name>
    <dbReference type="NCBI Taxonomy" id="46731"/>
    <lineage>
        <taxon>Eukaryota</taxon>
        <taxon>Metazoa</taxon>
        <taxon>Cnidaria</taxon>
        <taxon>Anthozoa</taxon>
        <taxon>Hexacorallia</taxon>
        <taxon>Scleractinia</taxon>
        <taxon>Astrocoeniina</taxon>
        <taxon>Pocilloporidae</taxon>
        <taxon>Pocillopora</taxon>
    </lineage>
</organism>
<dbReference type="GO" id="GO:0004843">
    <property type="term" value="F:cysteine-type deubiquitinase activity"/>
    <property type="evidence" value="ECO:0007669"/>
    <property type="project" value="TreeGrafter"/>
</dbReference>
<dbReference type="InterPro" id="IPR038765">
    <property type="entry name" value="Papain-like_cys_pep_sf"/>
</dbReference>
<keyword evidence="4" id="KW-1185">Reference proteome</keyword>
<dbReference type="GO" id="GO:0016579">
    <property type="term" value="P:protein deubiquitination"/>
    <property type="evidence" value="ECO:0007669"/>
    <property type="project" value="TreeGrafter"/>
</dbReference>
<comment type="caution">
    <text evidence="3">The sequence shown here is derived from an EMBL/GenBank/DDBJ whole genome shotgun (WGS) entry which is preliminary data.</text>
</comment>
<dbReference type="EMBL" id="RCHS01000379">
    <property type="protein sequence ID" value="RMX59310.1"/>
    <property type="molecule type" value="Genomic_DNA"/>
</dbReference>
<feature type="region of interest" description="Disordered" evidence="1">
    <location>
        <begin position="1"/>
        <end position="25"/>
    </location>
</feature>
<reference evidence="3 4" key="1">
    <citation type="journal article" date="2018" name="Sci. Rep.">
        <title>Comparative analysis of the Pocillopora damicornis genome highlights role of immune system in coral evolution.</title>
        <authorList>
            <person name="Cunning R."/>
            <person name="Bay R.A."/>
            <person name="Gillette P."/>
            <person name="Baker A.C."/>
            <person name="Traylor-Knowles N."/>
        </authorList>
    </citation>
    <scope>NUCLEOTIDE SEQUENCE [LARGE SCALE GENOMIC DNA]</scope>
    <source>
        <strain evidence="3">RSMAS</strain>
        <tissue evidence="3">Whole animal</tissue>
    </source>
</reference>
<dbReference type="SUPFAM" id="SSF54001">
    <property type="entry name" value="Cysteine proteinases"/>
    <property type="match status" value="1"/>
</dbReference>
<feature type="compositionally biased region" description="Basic and acidic residues" evidence="1">
    <location>
        <begin position="396"/>
        <end position="420"/>
    </location>
</feature>
<name>A0A3M6V086_POCDA</name>
<dbReference type="CDD" id="cd22770">
    <property type="entry name" value="OTU_OTUD3"/>
    <property type="match status" value="1"/>
</dbReference>
<dbReference type="Gene3D" id="3.90.70.80">
    <property type="match status" value="1"/>
</dbReference>
<dbReference type="PANTHER" id="PTHR12419:SF7">
    <property type="entry name" value="OTU DOMAIN-CONTAINING PROTEIN 3"/>
    <property type="match status" value="1"/>
</dbReference>
<feature type="compositionally biased region" description="Polar residues" evidence="1">
    <location>
        <begin position="457"/>
        <end position="468"/>
    </location>
</feature>
<proteinExistence type="predicted"/>
<feature type="region of interest" description="Disordered" evidence="1">
    <location>
        <begin position="214"/>
        <end position="247"/>
    </location>
</feature>
<accession>A0A3M6V086</accession>
<dbReference type="PROSITE" id="PS50802">
    <property type="entry name" value="OTU"/>
    <property type="match status" value="1"/>
</dbReference>
<dbReference type="PANTHER" id="PTHR12419">
    <property type="entry name" value="OTU DOMAIN CONTAINING PROTEIN"/>
    <property type="match status" value="1"/>
</dbReference>
<evidence type="ECO:0000313" key="3">
    <source>
        <dbReference type="EMBL" id="RMX59310.1"/>
    </source>
</evidence>
<dbReference type="Pfam" id="PF02338">
    <property type="entry name" value="OTU"/>
    <property type="match status" value="1"/>
</dbReference>
<feature type="compositionally biased region" description="Basic residues" evidence="1">
    <location>
        <begin position="431"/>
        <end position="449"/>
    </location>
</feature>
<dbReference type="OMA" id="RDEDYWV"/>
<feature type="compositionally biased region" description="Polar residues" evidence="1">
    <location>
        <begin position="421"/>
        <end position="430"/>
    </location>
</feature>
<feature type="domain" description="OTU" evidence="2">
    <location>
        <begin position="60"/>
        <end position="187"/>
    </location>
</feature>
<dbReference type="AlphaFoldDB" id="A0A3M6V086"/>
<evidence type="ECO:0000313" key="4">
    <source>
        <dbReference type="Proteomes" id="UP000275408"/>
    </source>
</evidence>
<evidence type="ECO:0000256" key="1">
    <source>
        <dbReference type="SAM" id="MobiDB-lite"/>
    </source>
</evidence>